<dbReference type="KEGG" id="chm:B842_00720"/>
<evidence type="ECO:0000313" key="2">
    <source>
        <dbReference type="EMBL" id="AJE32000.1"/>
    </source>
</evidence>
<evidence type="ECO:0000256" key="1">
    <source>
        <dbReference type="SAM" id="MobiDB-lite"/>
    </source>
</evidence>
<dbReference type="Proteomes" id="UP000031524">
    <property type="component" value="Chromosome"/>
</dbReference>
<name>A0A0B5CZQ7_9CORY</name>
<dbReference type="STRING" id="1223515.B842_00720"/>
<evidence type="ECO:0000313" key="3">
    <source>
        <dbReference type="Proteomes" id="UP000031524"/>
    </source>
</evidence>
<dbReference type="AlphaFoldDB" id="A0A0B5CZQ7"/>
<dbReference type="EMBL" id="CP005286">
    <property type="protein sequence ID" value="AJE32000.1"/>
    <property type="molecule type" value="Genomic_DNA"/>
</dbReference>
<gene>
    <name evidence="2" type="ORF">B842_00720</name>
</gene>
<dbReference type="HOGENOM" id="CLU_078731_0_0_11"/>
<feature type="compositionally biased region" description="Basic and acidic residues" evidence="1">
    <location>
        <begin position="16"/>
        <end position="28"/>
    </location>
</feature>
<keyword evidence="3" id="KW-1185">Reference proteome</keyword>
<dbReference type="SUPFAM" id="SSF159941">
    <property type="entry name" value="MM3350-like"/>
    <property type="match status" value="1"/>
</dbReference>
<sequence length="312" mass="33867">MSNNGARSAGRVVDLGAERARRQQGERQPRTVILQASHVRADAEVHRHIGLNDALHLADLHDILGTTFGFCEAPGPTPWHFSRADDRDARLDAADPIHRHLAVEGDRISYHFGLWDVTLSAVESYPRDDGTPRALCVGGSGAFGGREFDLAGINAALTGTTTIRSVLEVTEPAVRDIITRSGIFDFVPLLQALDLLRGGGLPRGTVELLRRLPVEEDPAGRDAFWTVVLALACMGHEALGNQILETTMSALGWEDDDGTPLTGARVRELCVESLTLLADVGGYGSHARSPVDRLEIYRELLRDAPPREHAAE</sequence>
<protein>
    <submittedName>
        <fullName evidence="2">Uncharacterized protein</fullName>
    </submittedName>
</protein>
<proteinExistence type="predicted"/>
<reference evidence="2 3" key="1">
    <citation type="submission" date="2013-04" db="EMBL/GenBank/DDBJ databases">
        <title>Complete genome sequence of Corynebacterium humireducens DSM 45392(T), isolated from a wastewater-fed microbial fuel cell.</title>
        <authorList>
            <person name="Ruckert C."/>
            <person name="Albersmeier A."/>
            <person name="Kalinowski J."/>
        </authorList>
    </citation>
    <scope>NUCLEOTIDE SEQUENCE [LARGE SCALE GENOMIC DNA]</scope>
    <source>
        <strain evidence="3">MFC-5</strain>
    </source>
</reference>
<accession>A0A0B5CZQ7</accession>
<organism evidence="2 3">
    <name type="scientific">Corynebacterium humireducens NBRC 106098 = DSM 45392</name>
    <dbReference type="NCBI Taxonomy" id="1223515"/>
    <lineage>
        <taxon>Bacteria</taxon>
        <taxon>Bacillati</taxon>
        <taxon>Actinomycetota</taxon>
        <taxon>Actinomycetes</taxon>
        <taxon>Mycobacteriales</taxon>
        <taxon>Corynebacteriaceae</taxon>
        <taxon>Corynebacterium</taxon>
    </lineage>
</organism>
<dbReference type="InterPro" id="IPR024047">
    <property type="entry name" value="MM3350-like_sf"/>
</dbReference>
<dbReference type="RefSeq" id="WP_040084638.1">
    <property type="nucleotide sequence ID" value="NZ_BCSU01000008.1"/>
</dbReference>
<feature type="region of interest" description="Disordered" evidence="1">
    <location>
        <begin position="1"/>
        <end position="28"/>
    </location>
</feature>